<dbReference type="PANTHER" id="PTHR24359:SF1">
    <property type="entry name" value="INHIBITOR OF NUCLEAR FACTOR KAPPA-B KINASE EPSILON SUBUNIT HOMOLOG 1-RELATED"/>
    <property type="match status" value="1"/>
</dbReference>
<keyword evidence="4" id="KW-1185">Reference proteome</keyword>
<evidence type="ECO:0000259" key="2">
    <source>
        <dbReference type="PROSITE" id="PS50011"/>
    </source>
</evidence>
<dbReference type="PANTHER" id="PTHR24359">
    <property type="entry name" value="SERINE/THREONINE-PROTEIN KINASE SBK1"/>
    <property type="match status" value="1"/>
</dbReference>
<dbReference type="Gene3D" id="1.10.510.10">
    <property type="entry name" value="Transferase(Phosphotransferase) domain 1"/>
    <property type="match status" value="1"/>
</dbReference>
<reference evidence="3" key="1">
    <citation type="submission" date="2023-06" db="EMBL/GenBank/DDBJ databases">
        <title>Genome-scale phylogeny and comparative genomics of the fungal order Sordariales.</title>
        <authorList>
            <consortium name="Lawrence Berkeley National Laboratory"/>
            <person name="Hensen N."/>
            <person name="Bonometti L."/>
            <person name="Westerberg I."/>
            <person name="Brannstrom I.O."/>
            <person name="Guillou S."/>
            <person name="Cros-Aarteil S."/>
            <person name="Calhoun S."/>
            <person name="Haridas S."/>
            <person name="Kuo A."/>
            <person name="Mondo S."/>
            <person name="Pangilinan J."/>
            <person name="Riley R."/>
            <person name="Labutti K."/>
            <person name="Andreopoulos B."/>
            <person name="Lipzen A."/>
            <person name="Chen C."/>
            <person name="Yanf M."/>
            <person name="Daum C."/>
            <person name="Ng V."/>
            <person name="Clum A."/>
            <person name="Steindorff A."/>
            <person name="Ohm R."/>
            <person name="Martin F."/>
            <person name="Silar P."/>
            <person name="Natvig D."/>
            <person name="Lalanne C."/>
            <person name="Gautier V."/>
            <person name="Ament-Velasquez S.L."/>
            <person name="Kruys A."/>
            <person name="Hutchinson M.I."/>
            <person name="Powell A.J."/>
            <person name="Barry K."/>
            <person name="Miller A.N."/>
            <person name="Grigoriev I.V."/>
            <person name="Debuchy R."/>
            <person name="Gladieux P."/>
            <person name="Thoren M.H."/>
            <person name="Johannesson H."/>
        </authorList>
    </citation>
    <scope>NUCLEOTIDE SEQUENCE</scope>
    <source>
        <strain evidence="3">CBS 540.89</strain>
    </source>
</reference>
<dbReference type="EMBL" id="JAUKTV010000017">
    <property type="protein sequence ID" value="KAK0710366.1"/>
    <property type="molecule type" value="Genomic_DNA"/>
</dbReference>
<accession>A0AA40A6S6</accession>
<gene>
    <name evidence="3" type="ORF">B0T21DRAFT_376483</name>
</gene>
<feature type="region of interest" description="Disordered" evidence="1">
    <location>
        <begin position="485"/>
        <end position="505"/>
    </location>
</feature>
<organism evidence="3 4">
    <name type="scientific">Apiosordaria backusii</name>
    <dbReference type="NCBI Taxonomy" id="314023"/>
    <lineage>
        <taxon>Eukaryota</taxon>
        <taxon>Fungi</taxon>
        <taxon>Dikarya</taxon>
        <taxon>Ascomycota</taxon>
        <taxon>Pezizomycotina</taxon>
        <taxon>Sordariomycetes</taxon>
        <taxon>Sordariomycetidae</taxon>
        <taxon>Sordariales</taxon>
        <taxon>Lasiosphaeriaceae</taxon>
        <taxon>Apiosordaria</taxon>
    </lineage>
</organism>
<feature type="region of interest" description="Disordered" evidence="1">
    <location>
        <begin position="738"/>
        <end position="784"/>
    </location>
</feature>
<evidence type="ECO:0000256" key="1">
    <source>
        <dbReference type="SAM" id="MobiDB-lite"/>
    </source>
</evidence>
<feature type="domain" description="Protein kinase" evidence="2">
    <location>
        <begin position="347"/>
        <end position="661"/>
    </location>
</feature>
<dbReference type="InterPro" id="IPR000719">
    <property type="entry name" value="Prot_kinase_dom"/>
</dbReference>
<proteinExistence type="predicted"/>
<dbReference type="InterPro" id="IPR011009">
    <property type="entry name" value="Kinase-like_dom_sf"/>
</dbReference>
<feature type="compositionally biased region" description="Polar residues" evidence="1">
    <location>
        <begin position="489"/>
        <end position="505"/>
    </location>
</feature>
<feature type="region of interest" description="Disordered" evidence="1">
    <location>
        <begin position="1"/>
        <end position="35"/>
    </location>
</feature>
<dbReference type="PROSITE" id="PS50011">
    <property type="entry name" value="PROTEIN_KINASE_DOM"/>
    <property type="match status" value="1"/>
</dbReference>
<dbReference type="SMART" id="SM00220">
    <property type="entry name" value="S_TKc"/>
    <property type="match status" value="1"/>
</dbReference>
<dbReference type="GO" id="GO:0004674">
    <property type="term" value="F:protein serine/threonine kinase activity"/>
    <property type="evidence" value="ECO:0007669"/>
    <property type="project" value="TreeGrafter"/>
</dbReference>
<evidence type="ECO:0000313" key="4">
    <source>
        <dbReference type="Proteomes" id="UP001172159"/>
    </source>
</evidence>
<evidence type="ECO:0000313" key="3">
    <source>
        <dbReference type="EMBL" id="KAK0710366.1"/>
    </source>
</evidence>
<feature type="compositionally biased region" description="Basic and acidic residues" evidence="1">
    <location>
        <begin position="738"/>
        <end position="756"/>
    </location>
</feature>
<protein>
    <recommendedName>
        <fullName evidence="2">Protein kinase domain-containing protein</fullName>
    </recommendedName>
</protein>
<dbReference type="SUPFAM" id="SSF56112">
    <property type="entry name" value="Protein kinase-like (PK-like)"/>
    <property type="match status" value="1"/>
</dbReference>
<comment type="caution">
    <text evidence="3">The sequence shown here is derived from an EMBL/GenBank/DDBJ whole genome shotgun (WGS) entry which is preliminary data.</text>
</comment>
<dbReference type="Proteomes" id="UP001172159">
    <property type="component" value="Unassembled WGS sequence"/>
</dbReference>
<dbReference type="Pfam" id="PF00069">
    <property type="entry name" value="Pkinase"/>
    <property type="match status" value="1"/>
</dbReference>
<name>A0AA40A6S6_9PEZI</name>
<sequence>MTLPGSKKVSQFISKAKRAIRSRPSNHGTDEVESGHRINAERANTSQGFLSATLHRDAAQDNRVWVGTQGASGERTPGPLTDQSTVVDRGEREYRRTKGMEEYVQVQYVLVDSKRVADTDADTLLNNAGARFDDYAGPQGRRPMEFLESVQHHVKRVNDDLFTAAHKKCFKWKKDCLYIPNGEIEQVLSLQTVKDLLPACIATDRWGHHRSDSGLTELASKICGLYLSDDGLPTSSDISYRKTLAVLILANKHAQLEAFMDCNVHDSVLPLINKPPEDANYRLCFHDDLESKSLKCFEGWTDDELNTFYERQWWVSAPYFAGQGNHYQLNNRLPLPFRKLPPNPDGKVIGPNEGGGGHVTFIEIQEGHCDPSLHQPPNGPHFALKKLRDGATKAEFDREVTILRRLSRRSDRKDHLVKLLFTMELQDPLEFYLVFPRATGDLNYLWKNVEPPKRGGSEATTRLGRWVASQCHGVADALSHVHDMREEQVQQMDPPTNSSEDNSSNYGIHADIKPANLLWFKKGEDSQYAYDGIIQLADFGISSVHHTESRSDAKLGGHTKTYRPPELELPQSVSRSVDIWSLGCVFLEFISWMVLGKPTDEFAKDRRKNSVSLERIHQDTFYSLVEDGPEKTKAIVNPAVVSRVEELRKHARCTQFVHDLLDLVMGGMLVVEEKPIRASFKLPPPQNIAKQPTSLVKMPDVGPTNSSDMQKSGKAVPRTRLKCSEVVGRLKEILEKGDKEPKIYYSEPKSRGRRYSEQPPQEVTIDRPMSSLRHMPPVRQQPGA</sequence>
<dbReference type="AlphaFoldDB" id="A0AA40A6S6"/>
<dbReference type="GO" id="GO:0005524">
    <property type="term" value="F:ATP binding"/>
    <property type="evidence" value="ECO:0007669"/>
    <property type="project" value="InterPro"/>
</dbReference>